<evidence type="ECO:0000259" key="3">
    <source>
        <dbReference type="PROSITE" id="PS50109"/>
    </source>
</evidence>
<dbReference type="PRINTS" id="PR00344">
    <property type="entry name" value="BCTRLSENSOR"/>
</dbReference>
<dbReference type="RefSeq" id="WP_092893543.1">
    <property type="nucleotide sequence ID" value="NZ_FOOQ01000005.1"/>
</dbReference>
<dbReference type="InterPro" id="IPR000014">
    <property type="entry name" value="PAS"/>
</dbReference>
<feature type="transmembrane region" description="Helical" evidence="2">
    <location>
        <begin position="6"/>
        <end position="27"/>
    </location>
</feature>
<keyword evidence="5" id="KW-1185">Reference proteome</keyword>
<dbReference type="EMBL" id="FOOQ01000005">
    <property type="protein sequence ID" value="SFG87275.1"/>
    <property type="molecule type" value="Genomic_DNA"/>
</dbReference>
<sequence length="569" mass="62510">MSWQFTPLALPTVGAMIITVVLGGYTLWKIRTESATSLLKSFLLVNVCLVIWTFFSTLKLLHTNPAMKLFFYRLLYFGVAPLGSFALLFVLINTDREDEIRASVLAVLLLVPAVFLLVLFTNPYSLAFESTRVVERGGLVILRVDTGVAHVVLELVYNALVSALAVGLMLSEALRLGRSYLPQALLVTGGIAAPFVFVGLSFVAVPPFTSESINLIPTSAGVTSLALGVAIARYHFLNLPPIAYSTAMEASPDSVLVLDAEKRIIHANERGIELLEQLDISLGDIVTDGHPSLDVEADPEEVVRVDLDGPVYLSVRSQSLERQGYHVGWVVVLRDVTELHEHQQTIVDRNDKLRLLNEILRHDIRNDMMVVLGNARLAQERADDEVTIERLETIVRNSEHASELTDSVRVLMSTMLSDKSATESVRLGSVLTEEVNTLRAGDCSVNIDEPEALSEVQVVANDLLGAVFRNLLTNAVQHNHDESTEIEIAVTRDETDVCVRVSDNGPGIPDERKEDVFGRGEKGLESSGTGLGLYLIDTVVDSYGGDVWIEDNEPTGTTFVVRLRRARVE</sequence>
<accession>A0A1I2VD50</accession>
<dbReference type="InterPro" id="IPR004358">
    <property type="entry name" value="Sig_transdc_His_kin-like_C"/>
</dbReference>
<dbReference type="Gene3D" id="3.30.450.20">
    <property type="entry name" value="PAS domain"/>
    <property type="match status" value="1"/>
</dbReference>
<feature type="transmembrane region" description="Helical" evidence="2">
    <location>
        <begin position="215"/>
        <end position="236"/>
    </location>
</feature>
<feature type="transmembrane region" description="Helical" evidence="2">
    <location>
        <begin position="39"/>
        <end position="58"/>
    </location>
</feature>
<keyword evidence="1" id="KW-0597">Phosphoprotein</keyword>
<gene>
    <name evidence="4" type="ORF">SAMN04488063_3173</name>
</gene>
<proteinExistence type="predicted"/>
<dbReference type="InterPro" id="IPR005467">
    <property type="entry name" value="His_kinase_dom"/>
</dbReference>
<dbReference type="InterPro" id="IPR031621">
    <property type="entry name" value="HisKA_7TM"/>
</dbReference>
<organism evidence="4 5">
    <name type="scientific">Halopelagius inordinatus</name>
    <dbReference type="NCBI Taxonomy" id="553467"/>
    <lineage>
        <taxon>Archaea</taxon>
        <taxon>Methanobacteriati</taxon>
        <taxon>Methanobacteriota</taxon>
        <taxon>Stenosarchaea group</taxon>
        <taxon>Halobacteria</taxon>
        <taxon>Halobacteriales</taxon>
        <taxon>Haloferacaceae</taxon>
    </lineage>
</organism>
<evidence type="ECO:0000256" key="1">
    <source>
        <dbReference type="ARBA" id="ARBA00022553"/>
    </source>
</evidence>
<evidence type="ECO:0000313" key="5">
    <source>
        <dbReference type="Proteomes" id="UP000198876"/>
    </source>
</evidence>
<dbReference type="Gene3D" id="3.30.565.10">
    <property type="entry name" value="Histidine kinase-like ATPase, C-terminal domain"/>
    <property type="match status" value="1"/>
</dbReference>
<keyword evidence="2" id="KW-0472">Membrane</keyword>
<protein>
    <submittedName>
        <fullName evidence="4">PAS domain-containing protein</fullName>
    </submittedName>
</protein>
<dbReference type="SUPFAM" id="SSF55785">
    <property type="entry name" value="PYP-like sensor domain (PAS domain)"/>
    <property type="match status" value="1"/>
</dbReference>
<dbReference type="PROSITE" id="PS50109">
    <property type="entry name" value="HIS_KIN"/>
    <property type="match status" value="1"/>
</dbReference>
<dbReference type="InterPro" id="IPR036890">
    <property type="entry name" value="HATPase_C_sf"/>
</dbReference>
<dbReference type="SMART" id="SM00387">
    <property type="entry name" value="HATPase_c"/>
    <property type="match status" value="1"/>
</dbReference>
<dbReference type="Pfam" id="PF02518">
    <property type="entry name" value="HATPase_c"/>
    <property type="match status" value="1"/>
</dbReference>
<dbReference type="InterPro" id="IPR003594">
    <property type="entry name" value="HATPase_dom"/>
</dbReference>
<keyword evidence="2" id="KW-1133">Transmembrane helix</keyword>
<evidence type="ECO:0000313" key="4">
    <source>
        <dbReference type="EMBL" id="SFG87275.1"/>
    </source>
</evidence>
<dbReference type="GO" id="GO:0000155">
    <property type="term" value="F:phosphorelay sensor kinase activity"/>
    <property type="evidence" value="ECO:0007669"/>
    <property type="project" value="InterPro"/>
</dbReference>
<dbReference type="AlphaFoldDB" id="A0A1I2VD50"/>
<dbReference type="OrthoDB" id="3369at2157"/>
<dbReference type="InterPro" id="IPR035965">
    <property type="entry name" value="PAS-like_dom_sf"/>
</dbReference>
<feature type="transmembrane region" description="Helical" evidence="2">
    <location>
        <begin position="70"/>
        <end position="92"/>
    </location>
</feature>
<keyword evidence="2" id="KW-0812">Transmembrane</keyword>
<dbReference type="Pfam" id="PF16927">
    <property type="entry name" value="HisKA_7TM"/>
    <property type="match status" value="1"/>
</dbReference>
<feature type="transmembrane region" description="Helical" evidence="2">
    <location>
        <begin position="180"/>
        <end position="203"/>
    </location>
</feature>
<dbReference type="PANTHER" id="PTHR43547:SF2">
    <property type="entry name" value="HYBRID SIGNAL TRANSDUCTION HISTIDINE KINASE C"/>
    <property type="match status" value="1"/>
</dbReference>
<evidence type="ECO:0000256" key="2">
    <source>
        <dbReference type="SAM" id="Phobius"/>
    </source>
</evidence>
<reference evidence="5" key="1">
    <citation type="submission" date="2016-10" db="EMBL/GenBank/DDBJ databases">
        <authorList>
            <person name="Varghese N."/>
            <person name="Submissions S."/>
        </authorList>
    </citation>
    <scope>NUCLEOTIDE SEQUENCE [LARGE SCALE GENOMIC DNA]</scope>
    <source>
        <strain evidence="5">CGMCC 1.7739</strain>
    </source>
</reference>
<name>A0A1I2VD50_9EURY</name>
<dbReference type="Pfam" id="PF13188">
    <property type="entry name" value="PAS_8"/>
    <property type="match status" value="1"/>
</dbReference>
<feature type="transmembrane region" description="Helical" evidence="2">
    <location>
        <begin position="147"/>
        <end position="168"/>
    </location>
</feature>
<feature type="transmembrane region" description="Helical" evidence="2">
    <location>
        <begin position="104"/>
        <end position="127"/>
    </location>
</feature>
<dbReference type="SUPFAM" id="SSF47384">
    <property type="entry name" value="Homodimeric domain of signal transducing histidine kinase"/>
    <property type="match status" value="1"/>
</dbReference>
<feature type="domain" description="Histidine kinase" evidence="3">
    <location>
        <begin position="359"/>
        <end position="567"/>
    </location>
</feature>
<dbReference type="SUPFAM" id="SSF55874">
    <property type="entry name" value="ATPase domain of HSP90 chaperone/DNA topoisomerase II/histidine kinase"/>
    <property type="match status" value="1"/>
</dbReference>
<dbReference type="InterPro" id="IPR036097">
    <property type="entry name" value="HisK_dim/P_sf"/>
</dbReference>
<dbReference type="Proteomes" id="UP000198876">
    <property type="component" value="Unassembled WGS sequence"/>
</dbReference>
<dbReference type="PANTHER" id="PTHR43547">
    <property type="entry name" value="TWO-COMPONENT HISTIDINE KINASE"/>
    <property type="match status" value="1"/>
</dbReference>
<dbReference type="CDD" id="cd00075">
    <property type="entry name" value="HATPase"/>
    <property type="match status" value="1"/>
</dbReference>
<dbReference type="STRING" id="553467.SAMN04488063_3173"/>